<evidence type="ECO:0000313" key="6">
    <source>
        <dbReference type="EMBL" id="PST42712.1"/>
    </source>
</evidence>
<reference evidence="6 7" key="1">
    <citation type="journal article" date="2019" name="Int. J. Syst. Evol. Microbiol.">
        <title>Faecalibacillus intestinalis gen. nov., sp. nov. and Faecalibacillus faecis sp. nov., isolated from human faeces.</title>
        <authorList>
            <person name="Seo B."/>
            <person name="Jeon K."/>
            <person name="Baek I."/>
            <person name="Lee Y.M."/>
            <person name="Baek K."/>
            <person name="Ko G."/>
        </authorList>
    </citation>
    <scope>NUCLEOTIDE SEQUENCE [LARGE SCALE GENOMIC DNA]</scope>
    <source>
        <strain evidence="6 7">SNUG30099</strain>
    </source>
</reference>
<evidence type="ECO:0000256" key="2">
    <source>
        <dbReference type="PROSITE-ProRule" id="PRU00335"/>
    </source>
</evidence>
<protein>
    <submittedName>
        <fullName evidence="5">TetR/AcrR family transcriptional regulator</fullName>
    </submittedName>
</protein>
<dbReference type="AlphaFoldDB" id="A0A2T3G5D0"/>
<dbReference type="GO" id="GO:0003677">
    <property type="term" value="F:DNA binding"/>
    <property type="evidence" value="ECO:0007669"/>
    <property type="project" value="UniProtKB-UniRule"/>
</dbReference>
<evidence type="ECO:0000259" key="4">
    <source>
        <dbReference type="PROSITE" id="PS50977"/>
    </source>
</evidence>
<accession>A0A2T3G5D0</accession>
<comment type="caution">
    <text evidence="6">The sequence shown here is derived from an EMBL/GenBank/DDBJ whole genome shotgun (WGS) entry which is preliminary data.</text>
</comment>
<dbReference type="RefSeq" id="WP_107029312.1">
    <property type="nucleotide sequence ID" value="NZ_AP031432.1"/>
</dbReference>
<reference evidence="5" key="2">
    <citation type="submission" date="2022-06" db="EMBL/GenBank/DDBJ databases">
        <title>Isolation of gut microbiota from human fecal samples.</title>
        <authorList>
            <person name="Pamer E.G."/>
            <person name="Barat B."/>
            <person name="Waligurski E."/>
            <person name="Medina S."/>
            <person name="Paddock L."/>
            <person name="Mostad J."/>
        </authorList>
    </citation>
    <scope>NUCLEOTIDE SEQUENCE</scope>
    <source>
        <strain evidence="5">DFI.6.24</strain>
    </source>
</reference>
<dbReference type="PANTHER" id="PTHR43479">
    <property type="entry name" value="ACREF/ENVCD OPERON REPRESSOR-RELATED"/>
    <property type="match status" value="1"/>
</dbReference>
<keyword evidence="3" id="KW-0472">Membrane</keyword>
<evidence type="ECO:0000256" key="3">
    <source>
        <dbReference type="SAM" id="Phobius"/>
    </source>
</evidence>
<dbReference type="Proteomes" id="UP000240974">
    <property type="component" value="Unassembled WGS sequence"/>
</dbReference>
<sequence length="180" mass="21703">MNKSIKTKKQVSKTLIKLLNYKPLDLITIKELTEKANVSRTAFYNNFHTLEDVLKYIYQNAHKQVFKDKYSHLSYVYSDEHIKDMIHFFDKNSKLLLVLIKWNLIEFIAKYNTEIVLSYTQHYKNKFIREHAFYFISYYHGSLFNICTYWIASGKQESSDTLFKMIKEFEKIKFVYNQKG</sequence>
<dbReference type="PANTHER" id="PTHR43479:SF7">
    <property type="entry name" value="TETR-FAMILY TRANSCRIPTIONAL REGULATOR"/>
    <property type="match status" value="1"/>
</dbReference>
<feature type="domain" description="HTH tetR-type" evidence="4">
    <location>
        <begin position="5"/>
        <end position="65"/>
    </location>
</feature>
<dbReference type="Gene3D" id="1.10.357.10">
    <property type="entry name" value="Tetracycline Repressor, domain 2"/>
    <property type="match status" value="1"/>
</dbReference>
<organism evidence="6 7">
    <name type="scientific">Faecalibacillus intestinalis</name>
    <dbReference type="NCBI Taxonomy" id="1982626"/>
    <lineage>
        <taxon>Bacteria</taxon>
        <taxon>Bacillati</taxon>
        <taxon>Bacillota</taxon>
        <taxon>Erysipelotrichia</taxon>
        <taxon>Erysipelotrichales</taxon>
        <taxon>Coprobacillaceae</taxon>
        <taxon>Faecalibacillus</taxon>
    </lineage>
</organism>
<evidence type="ECO:0000256" key="1">
    <source>
        <dbReference type="ARBA" id="ARBA00023125"/>
    </source>
</evidence>
<feature type="transmembrane region" description="Helical" evidence="3">
    <location>
        <begin position="132"/>
        <end position="152"/>
    </location>
</feature>
<name>A0A2T3G5D0_9FIRM</name>
<dbReference type="InterPro" id="IPR050624">
    <property type="entry name" value="HTH-type_Tx_Regulator"/>
</dbReference>
<feature type="DNA-binding region" description="H-T-H motif" evidence="2">
    <location>
        <begin position="28"/>
        <end position="47"/>
    </location>
</feature>
<dbReference type="InterPro" id="IPR001647">
    <property type="entry name" value="HTH_TetR"/>
</dbReference>
<dbReference type="PROSITE" id="PS50977">
    <property type="entry name" value="HTH_TETR_2"/>
    <property type="match status" value="1"/>
</dbReference>
<evidence type="ECO:0000313" key="7">
    <source>
        <dbReference type="Proteomes" id="UP000240974"/>
    </source>
</evidence>
<dbReference type="InterPro" id="IPR009057">
    <property type="entry name" value="Homeodomain-like_sf"/>
</dbReference>
<evidence type="ECO:0000313" key="5">
    <source>
        <dbReference type="EMBL" id="MCQ5060775.1"/>
    </source>
</evidence>
<dbReference type="SUPFAM" id="SSF46689">
    <property type="entry name" value="Homeodomain-like"/>
    <property type="match status" value="1"/>
</dbReference>
<dbReference type="EMBL" id="PYLQ01000003">
    <property type="protein sequence ID" value="PST42712.1"/>
    <property type="molecule type" value="Genomic_DNA"/>
</dbReference>
<gene>
    <name evidence="6" type="ORF">C7U54_03370</name>
    <name evidence="5" type="ORF">NE542_02840</name>
</gene>
<keyword evidence="1 2" id="KW-0238">DNA-binding</keyword>
<keyword evidence="3" id="KW-1133">Transmembrane helix</keyword>
<dbReference type="Proteomes" id="UP001204814">
    <property type="component" value="Unassembled WGS sequence"/>
</dbReference>
<keyword evidence="3" id="KW-0812">Transmembrane</keyword>
<proteinExistence type="predicted"/>
<dbReference type="EMBL" id="JANGBO010000001">
    <property type="protein sequence ID" value="MCQ5060775.1"/>
    <property type="molecule type" value="Genomic_DNA"/>
</dbReference>
<keyword evidence="7" id="KW-1185">Reference proteome</keyword>